<evidence type="ECO:0000313" key="14">
    <source>
        <dbReference type="Proteomes" id="UP000015464"/>
    </source>
</evidence>
<comment type="subcellular location">
    <subcellularLocation>
        <location evidence="1 12">Mitochondrion inner membrane</location>
    </subcellularLocation>
</comment>
<dbReference type="EMBL" id="KE546990">
    <property type="protein sequence ID" value="EPY51630.1"/>
    <property type="molecule type" value="Genomic_DNA"/>
</dbReference>
<keyword evidence="14" id="KW-1185">Reference proteome</keyword>
<evidence type="ECO:0000256" key="11">
    <source>
        <dbReference type="ARBA" id="ARBA00023310"/>
    </source>
</evidence>
<dbReference type="PIRSF" id="PIRSF005514">
    <property type="entry name" value="ATPase_F0_D_mt"/>
    <property type="match status" value="1"/>
</dbReference>
<evidence type="ECO:0000256" key="2">
    <source>
        <dbReference type="ARBA" id="ARBA00006842"/>
    </source>
</evidence>
<protein>
    <recommendedName>
        <fullName evidence="3 12">ATP synthase subunit d, mitochondrial</fullName>
    </recommendedName>
</protein>
<dbReference type="STRING" id="653667.S9W0Q0"/>
<evidence type="ECO:0000256" key="9">
    <source>
        <dbReference type="ARBA" id="ARBA00023128"/>
    </source>
</evidence>
<evidence type="ECO:0000256" key="5">
    <source>
        <dbReference type="ARBA" id="ARBA00022547"/>
    </source>
</evidence>
<name>S9W0Q0_SCHCR</name>
<keyword evidence="5" id="KW-0138">CF(0)</keyword>
<gene>
    <name evidence="13" type="ORF">SPOG_00056</name>
</gene>
<reference evidence="13 14" key="1">
    <citation type="journal article" date="2011" name="Science">
        <title>Comparative functional genomics of the fission yeasts.</title>
        <authorList>
            <person name="Rhind N."/>
            <person name="Chen Z."/>
            <person name="Yassour M."/>
            <person name="Thompson D.A."/>
            <person name="Haas B.J."/>
            <person name="Habib N."/>
            <person name="Wapinski I."/>
            <person name="Roy S."/>
            <person name="Lin M.F."/>
            <person name="Heiman D.I."/>
            <person name="Young S.K."/>
            <person name="Furuya K."/>
            <person name="Guo Y."/>
            <person name="Pidoux A."/>
            <person name="Chen H.M."/>
            <person name="Robbertse B."/>
            <person name="Goldberg J.M."/>
            <person name="Aoki K."/>
            <person name="Bayne E.H."/>
            <person name="Berlin A.M."/>
            <person name="Desjardins C.A."/>
            <person name="Dobbs E."/>
            <person name="Dukaj L."/>
            <person name="Fan L."/>
            <person name="FitzGerald M.G."/>
            <person name="French C."/>
            <person name="Gujja S."/>
            <person name="Hansen K."/>
            <person name="Keifenheim D."/>
            <person name="Levin J.Z."/>
            <person name="Mosher R.A."/>
            <person name="Mueller C.A."/>
            <person name="Pfiffner J."/>
            <person name="Priest M."/>
            <person name="Russ C."/>
            <person name="Smialowska A."/>
            <person name="Swoboda P."/>
            <person name="Sykes S.M."/>
            <person name="Vaughn M."/>
            <person name="Vengrova S."/>
            <person name="Yoder R."/>
            <person name="Zeng Q."/>
            <person name="Allshire R."/>
            <person name="Baulcombe D."/>
            <person name="Birren B.W."/>
            <person name="Brown W."/>
            <person name="Ekwall K."/>
            <person name="Kellis M."/>
            <person name="Leatherwood J."/>
            <person name="Levin H."/>
            <person name="Margalit H."/>
            <person name="Martienssen R."/>
            <person name="Nieduszynski C.A."/>
            <person name="Spatafora J.W."/>
            <person name="Friedman N."/>
            <person name="Dalgaard J.Z."/>
            <person name="Baumann P."/>
            <person name="Niki H."/>
            <person name="Regev A."/>
            <person name="Nusbaum C."/>
        </authorList>
    </citation>
    <scope>NUCLEOTIDE SEQUENCE [LARGE SCALE GENOMIC DNA]</scope>
    <source>
        <strain evidence="14">OY26 / ATCC MYA-4695 / CBS 11777 / NBRC 106824 / NRRL Y48691</strain>
    </source>
</reference>
<evidence type="ECO:0000256" key="4">
    <source>
        <dbReference type="ARBA" id="ARBA00022448"/>
    </source>
</evidence>
<comment type="similarity">
    <text evidence="2 12">Belongs to the ATPase d subunit family.</text>
</comment>
<keyword evidence="11" id="KW-0066">ATP synthesis</keyword>
<dbReference type="AlphaFoldDB" id="S9W0Q0"/>
<dbReference type="GO" id="GO:0046933">
    <property type="term" value="F:proton-transporting ATP synthase activity, rotational mechanism"/>
    <property type="evidence" value="ECO:0007669"/>
    <property type="project" value="EnsemblFungi"/>
</dbReference>
<dbReference type="GO" id="GO:0005743">
    <property type="term" value="C:mitochondrial inner membrane"/>
    <property type="evidence" value="ECO:0007669"/>
    <property type="project" value="UniProtKB-SubCell"/>
</dbReference>
<dbReference type="GO" id="GO:0045259">
    <property type="term" value="C:proton-transporting ATP synthase complex"/>
    <property type="evidence" value="ECO:0007669"/>
    <property type="project" value="UniProtKB-KW"/>
</dbReference>
<keyword evidence="8 12" id="KW-0406">Ion transport</keyword>
<dbReference type="InterPro" id="IPR008689">
    <property type="entry name" value="ATP_synth_F0_dsu_mt"/>
</dbReference>
<accession>S9W0Q0</accession>
<keyword evidence="6 12" id="KW-0375">Hydrogen ion transport</keyword>
<dbReference type="RefSeq" id="XP_013023017.1">
    <property type="nucleotide sequence ID" value="XM_013167563.1"/>
</dbReference>
<keyword evidence="4 12" id="KW-0813">Transport</keyword>
<dbReference type="SUPFAM" id="SSF161065">
    <property type="entry name" value="ATP synthase D chain-like"/>
    <property type="match status" value="1"/>
</dbReference>
<evidence type="ECO:0000313" key="13">
    <source>
        <dbReference type="EMBL" id="EPY51630.1"/>
    </source>
</evidence>
<dbReference type="InterPro" id="IPR036228">
    <property type="entry name" value="ATP_synth_F0_dsu_sf_mt"/>
</dbReference>
<proteinExistence type="inferred from homology"/>
<dbReference type="Pfam" id="PF05873">
    <property type="entry name" value="Mt_ATP-synt_D"/>
    <property type="match status" value="1"/>
</dbReference>
<evidence type="ECO:0000256" key="3">
    <source>
        <dbReference type="ARBA" id="ARBA00021688"/>
    </source>
</evidence>
<evidence type="ECO:0000256" key="12">
    <source>
        <dbReference type="PIRNR" id="PIRNR005514"/>
    </source>
</evidence>
<dbReference type="GeneID" id="25034388"/>
<dbReference type="OrthoDB" id="35799at2759"/>
<dbReference type="HOGENOM" id="CLU_080463_0_0_1"/>
<dbReference type="eggNOG" id="KOG3366">
    <property type="taxonomic scope" value="Eukaryota"/>
</dbReference>
<keyword evidence="9 12" id="KW-0496">Mitochondrion</keyword>
<evidence type="ECO:0000256" key="10">
    <source>
        <dbReference type="ARBA" id="ARBA00023136"/>
    </source>
</evidence>
<dbReference type="PANTHER" id="PTHR12700">
    <property type="entry name" value="ATP SYNTHASE SUBUNIT D, MITOCHONDRIAL"/>
    <property type="match status" value="1"/>
</dbReference>
<dbReference type="OMA" id="VSKGRWA"/>
<evidence type="ECO:0000256" key="6">
    <source>
        <dbReference type="ARBA" id="ARBA00022781"/>
    </source>
</evidence>
<organism evidence="13 14">
    <name type="scientific">Schizosaccharomyces cryophilus (strain OY26 / ATCC MYA-4695 / CBS 11777 / NBRC 106824 / NRRL Y48691)</name>
    <name type="common">Fission yeast</name>
    <dbReference type="NCBI Taxonomy" id="653667"/>
    <lineage>
        <taxon>Eukaryota</taxon>
        <taxon>Fungi</taxon>
        <taxon>Dikarya</taxon>
        <taxon>Ascomycota</taxon>
        <taxon>Taphrinomycotina</taxon>
        <taxon>Schizosaccharomycetes</taxon>
        <taxon>Schizosaccharomycetales</taxon>
        <taxon>Schizosaccharomycetaceae</taxon>
        <taxon>Schizosaccharomyces</taxon>
    </lineage>
</organism>
<keyword evidence="10 12" id="KW-0472">Membrane</keyword>
<evidence type="ECO:0000256" key="7">
    <source>
        <dbReference type="ARBA" id="ARBA00022792"/>
    </source>
</evidence>
<dbReference type="Gene3D" id="6.10.280.70">
    <property type="match status" value="1"/>
</dbReference>
<evidence type="ECO:0000256" key="8">
    <source>
        <dbReference type="ARBA" id="ARBA00023065"/>
    </source>
</evidence>
<keyword evidence="7 12" id="KW-0999">Mitochondrion inner membrane</keyword>
<sequence>MSKSVSSAVKAIDWATIPSKLKLDASTASAVANFRSRHAQAAGRLGTLKEQATTVDFAFYRQVLRNQEIVNRIESSMKSFKPVKINLASQLKAIDAFEGKAVESAKKNVEMVKTELGSLSSTLKNIEQARPTNEISIEDMKTAVPEVEKIVETMVTKGKWVVPGYREKFGDLSIM</sequence>
<comment type="function">
    <text evidence="12">Mitochondrial membrane ATP synthase (F(1)F(0) ATP synthase or Complex V) produces ATP from ADP in the presence of a proton gradient across the membrane which is generated by electron transport complexes of the respiratory chain. F-type ATPases consist of two structural domains, F(1) - containing the extramembraneous catalytic core, and F(0) - containing the membrane proton channel, linked together by a central stalk and a peripheral stalk. During catalysis, ATP synthesis in the catalytic domain of F(1) is coupled via a rotary mechanism of the central stalk subunits to proton translocation.</text>
</comment>
<evidence type="ECO:0000256" key="1">
    <source>
        <dbReference type="ARBA" id="ARBA00004273"/>
    </source>
</evidence>
<dbReference type="Proteomes" id="UP000015464">
    <property type="component" value="Unassembled WGS sequence"/>
</dbReference>